<keyword evidence="1" id="KW-0472">Membrane</keyword>
<feature type="transmembrane region" description="Helical" evidence="1">
    <location>
        <begin position="160"/>
        <end position="181"/>
    </location>
</feature>
<feature type="transmembrane region" description="Helical" evidence="1">
    <location>
        <begin position="21"/>
        <end position="39"/>
    </location>
</feature>
<keyword evidence="3" id="KW-1185">Reference proteome</keyword>
<keyword evidence="1" id="KW-1133">Transmembrane helix</keyword>
<feature type="transmembrane region" description="Helical" evidence="1">
    <location>
        <begin position="129"/>
        <end position="154"/>
    </location>
</feature>
<feature type="transmembrane region" description="Helical" evidence="1">
    <location>
        <begin position="188"/>
        <end position="208"/>
    </location>
</feature>
<evidence type="ECO:0000313" key="3">
    <source>
        <dbReference type="Proteomes" id="UP001176806"/>
    </source>
</evidence>
<gene>
    <name evidence="2" type="ORF">Q4Q40_17950</name>
</gene>
<proteinExistence type="predicted"/>
<reference evidence="2" key="1">
    <citation type="submission" date="2023-07" db="EMBL/GenBank/DDBJ databases">
        <title>Two novel species in the genus Flavivirga.</title>
        <authorList>
            <person name="Kwon K."/>
        </authorList>
    </citation>
    <scope>NUCLEOTIDE SEQUENCE</scope>
    <source>
        <strain evidence="2">KACC 14158</strain>
    </source>
</reference>
<dbReference type="EMBL" id="JAUOEL010000007">
    <property type="protein sequence ID" value="MDO5976086.1"/>
    <property type="molecule type" value="Genomic_DNA"/>
</dbReference>
<evidence type="ECO:0000313" key="2">
    <source>
        <dbReference type="EMBL" id="MDO5976086.1"/>
    </source>
</evidence>
<comment type="caution">
    <text evidence="2">The sequence shown here is derived from an EMBL/GenBank/DDBJ whole genome shotgun (WGS) entry which is preliminary data.</text>
</comment>
<name>A0ABT8WSF3_9FLAO</name>
<evidence type="ECO:0000256" key="1">
    <source>
        <dbReference type="SAM" id="Phobius"/>
    </source>
</evidence>
<feature type="transmembrane region" description="Helical" evidence="1">
    <location>
        <begin position="51"/>
        <end position="69"/>
    </location>
</feature>
<keyword evidence="1" id="KW-0812">Transmembrane</keyword>
<organism evidence="2 3">
    <name type="scientific">Flavivirga jejuensis</name>
    <dbReference type="NCBI Taxonomy" id="870487"/>
    <lineage>
        <taxon>Bacteria</taxon>
        <taxon>Pseudomonadati</taxon>
        <taxon>Bacteroidota</taxon>
        <taxon>Flavobacteriia</taxon>
        <taxon>Flavobacteriales</taxon>
        <taxon>Flavobacteriaceae</taxon>
        <taxon>Flavivirga</taxon>
    </lineage>
</organism>
<dbReference type="RefSeq" id="WP_303303346.1">
    <property type="nucleotide sequence ID" value="NZ_BAABDA010000004.1"/>
</dbReference>
<sequence>MALKEITAKLETIGKSMETNLKYQILTVGLFFAISQGTYQENAVSILGTDIPISILLIACPVIFIYLLARFAIDTSFFFVTNNLLVNEINLSKINNEELRIHYPMSLFVTLTLSTELTINRGRRLINKLLSTIIFIVPGINVGIGFYILLNFMAKEYQTLFWIFLILGLIVYITVLVISLIKERKVYLRYFHVPITVLLASITTLIFLSNNISLSDILKNNKENASQFYKFPNHH</sequence>
<dbReference type="Proteomes" id="UP001176806">
    <property type="component" value="Unassembled WGS sequence"/>
</dbReference>
<protein>
    <submittedName>
        <fullName evidence="2">Uncharacterized protein</fullName>
    </submittedName>
</protein>
<accession>A0ABT8WSF3</accession>